<accession>A0A8H6SLK3</accession>
<comment type="caution">
    <text evidence="2">The sequence shown here is derived from an EMBL/GenBank/DDBJ whole genome shotgun (WGS) entry which is preliminary data.</text>
</comment>
<name>A0A8H6SLK3_9AGAR</name>
<keyword evidence="1" id="KW-0812">Transmembrane</keyword>
<evidence type="ECO:0000256" key="1">
    <source>
        <dbReference type="SAM" id="Phobius"/>
    </source>
</evidence>
<dbReference type="RefSeq" id="XP_037219057.1">
    <property type="nucleotide sequence ID" value="XM_037363413.1"/>
</dbReference>
<proteinExistence type="predicted"/>
<organism evidence="2 3">
    <name type="scientific">Mycena indigotica</name>
    <dbReference type="NCBI Taxonomy" id="2126181"/>
    <lineage>
        <taxon>Eukaryota</taxon>
        <taxon>Fungi</taxon>
        <taxon>Dikarya</taxon>
        <taxon>Basidiomycota</taxon>
        <taxon>Agaricomycotina</taxon>
        <taxon>Agaricomycetes</taxon>
        <taxon>Agaricomycetidae</taxon>
        <taxon>Agaricales</taxon>
        <taxon>Marasmiineae</taxon>
        <taxon>Mycenaceae</taxon>
        <taxon>Mycena</taxon>
    </lineage>
</organism>
<feature type="transmembrane region" description="Helical" evidence="1">
    <location>
        <begin position="154"/>
        <end position="172"/>
    </location>
</feature>
<feature type="transmembrane region" description="Helical" evidence="1">
    <location>
        <begin position="64"/>
        <end position="85"/>
    </location>
</feature>
<dbReference type="AlphaFoldDB" id="A0A8H6SLK3"/>
<keyword evidence="1" id="KW-1133">Transmembrane helix</keyword>
<feature type="transmembrane region" description="Helical" evidence="1">
    <location>
        <begin position="273"/>
        <end position="295"/>
    </location>
</feature>
<dbReference type="EMBL" id="JACAZF010000006">
    <property type="protein sequence ID" value="KAF7301057.1"/>
    <property type="molecule type" value="Genomic_DNA"/>
</dbReference>
<gene>
    <name evidence="2" type="ORF">MIND_00669600</name>
</gene>
<feature type="transmembrane region" description="Helical" evidence="1">
    <location>
        <begin position="230"/>
        <end position="253"/>
    </location>
</feature>
<protein>
    <submittedName>
        <fullName evidence="2">Uncharacterized protein</fullName>
    </submittedName>
</protein>
<reference evidence="2" key="1">
    <citation type="submission" date="2020-05" db="EMBL/GenBank/DDBJ databases">
        <title>Mycena genomes resolve the evolution of fungal bioluminescence.</title>
        <authorList>
            <person name="Tsai I.J."/>
        </authorList>
    </citation>
    <scope>NUCLEOTIDE SEQUENCE</scope>
    <source>
        <strain evidence="2">171206Taipei</strain>
    </source>
</reference>
<evidence type="ECO:0000313" key="3">
    <source>
        <dbReference type="Proteomes" id="UP000636479"/>
    </source>
</evidence>
<evidence type="ECO:0000313" key="2">
    <source>
        <dbReference type="EMBL" id="KAF7301057.1"/>
    </source>
</evidence>
<sequence>MPAHTLHTPTKTISHGFPPTPCAPYISDATIPAVLSLLLTGLAAICVCISLLHGQIRFPWWRTVGVACMLIGFNLVGHNLVLSSIQHSFSWLFLLVENQSLQLWRAFGHCLPQSTFTAYIRNHGYGIAHEISLVVRTHAICMLISTKTPTPPPFPLVVSVMASDVGLLGFLLSLATKLPPFKDLLWAVYLCGTMPGYWGPPTMSRLRQLLAWLLSNPLVMSILQSDSQKTSLVIGLLHMAFALPTLLHCSVRLLRPSYNIFKYSLIQFPGPYLLIHIILTLWILALLAGHCSIIIRESDPALDRRPFFDALANDLRVIAPFMHDRLEPFRTNQYDEIGVIRALFMDVAKSVWTSLDLSRQMLVLGPIVVFRVKYYLICRFLPFGGLNGGDDGNGGNGSVDLKNRCHWLVENRNATNDG</sequence>
<keyword evidence="1" id="KW-0472">Membrane</keyword>
<dbReference type="Proteomes" id="UP000636479">
    <property type="component" value="Unassembled WGS sequence"/>
</dbReference>
<keyword evidence="3" id="KW-1185">Reference proteome</keyword>
<dbReference type="GeneID" id="59345929"/>
<feature type="transmembrane region" description="Helical" evidence="1">
    <location>
        <begin position="29"/>
        <end position="52"/>
    </location>
</feature>